<dbReference type="EMBL" id="LT629766">
    <property type="protein sequence ID" value="SDS19508.1"/>
    <property type="molecule type" value="Genomic_DNA"/>
</dbReference>
<dbReference type="STRING" id="1136497.SAMN04489752_1182"/>
<dbReference type="Proteomes" id="UP000199597">
    <property type="component" value="Chromosome I"/>
</dbReference>
<organism evidence="1 2">
    <name type="scientific">Brevibacterium siliguriense</name>
    <dbReference type="NCBI Taxonomy" id="1136497"/>
    <lineage>
        <taxon>Bacteria</taxon>
        <taxon>Bacillati</taxon>
        <taxon>Actinomycetota</taxon>
        <taxon>Actinomycetes</taxon>
        <taxon>Micrococcales</taxon>
        <taxon>Brevibacteriaceae</taxon>
        <taxon>Brevibacterium</taxon>
    </lineage>
</organism>
<evidence type="ECO:0000313" key="2">
    <source>
        <dbReference type="Proteomes" id="UP000199597"/>
    </source>
</evidence>
<dbReference type="Pfam" id="PF00378">
    <property type="entry name" value="ECH_1"/>
    <property type="match status" value="1"/>
</dbReference>
<dbReference type="InterPro" id="IPR001753">
    <property type="entry name" value="Enoyl-CoA_hydra/iso"/>
</dbReference>
<dbReference type="Gene3D" id="3.90.226.10">
    <property type="entry name" value="2-enoyl-CoA Hydratase, Chain A, domain 1"/>
    <property type="match status" value="1"/>
</dbReference>
<reference evidence="2" key="1">
    <citation type="submission" date="2016-10" db="EMBL/GenBank/DDBJ databases">
        <authorList>
            <person name="Varghese N."/>
            <person name="Submissions S."/>
        </authorList>
    </citation>
    <scope>NUCLEOTIDE SEQUENCE [LARGE SCALE GENOMIC DNA]</scope>
    <source>
        <strain evidence="2">DSM 23676</strain>
    </source>
</reference>
<dbReference type="PANTHER" id="PTHR11941">
    <property type="entry name" value="ENOYL-COA HYDRATASE-RELATED"/>
    <property type="match status" value="1"/>
</dbReference>
<dbReference type="CDD" id="cd06558">
    <property type="entry name" value="crotonase-like"/>
    <property type="match status" value="1"/>
</dbReference>
<dbReference type="PANTHER" id="PTHR11941:SF54">
    <property type="entry name" value="ENOYL-COA HYDRATASE, MITOCHONDRIAL"/>
    <property type="match status" value="1"/>
</dbReference>
<proteinExistence type="predicted"/>
<dbReference type="OrthoDB" id="370015at2"/>
<sequence>MIRKHRTDDVLTITIDNAAQANALTEEMLGALVDSFTEANADESLRAVLLTSAGERGFSAGMDTAQFAHTSASQAYATISRLGEVCEAIKSCDLPVAVAIEGYCIGGAAEIAAAADFRIGGSDSWYSMPEVRIGIPSVLESVNLHRLMGWTKATEFVLTGNRFTAEEMLACGFLNDIVAEEAPRGEEGAVSAKEEAVPEGGRTAVEERALALLHDTTRADRAIIAQQKRMLRTWKNTFETQAIADSKTEFALSFAQGAERQ</sequence>
<dbReference type="GO" id="GO:0006635">
    <property type="term" value="P:fatty acid beta-oxidation"/>
    <property type="evidence" value="ECO:0007669"/>
    <property type="project" value="TreeGrafter"/>
</dbReference>
<protein>
    <submittedName>
        <fullName evidence="1">Enoyl-CoA hydratase/carnithine racemase</fullName>
    </submittedName>
</protein>
<name>A0A1H1Q7L2_9MICO</name>
<dbReference type="AlphaFoldDB" id="A0A1H1Q7L2"/>
<evidence type="ECO:0000313" key="1">
    <source>
        <dbReference type="EMBL" id="SDS19508.1"/>
    </source>
</evidence>
<accession>A0A1H1Q7L2</accession>
<dbReference type="SUPFAM" id="SSF52096">
    <property type="entry name" value="ClpP/crotonase"/>
    <property type="match status" value="1"/>
</dbReference>
<gene>
    <name evidence="1" type="ORF">SAMN04489752_1182</name>
</gene>
<dbReference type="GO" id="GO:0003824">
    <property type="term" value="F:catalytic activity"/>
    <property type="evidence" value="ECO:0007669"/>
    <property type="project" value="UniProtKB-ARBA"/>
</dbReference>
<keyword evidence="2" id="KW-1185">Reference proteome</keyword>
<dbReference type="RefSeq" id="WP_092011170.1">
    <property type="nucleotide sequence ID" value="NZ_LT629766.1"/>
</dbReference>
<dbReference type="InterPro" id="IPR029045">
    <property type="entry name" value="ClpP/crotonase-like_dom_sf"/>
</dbReference>